<organism evidence="2 3">
    <name type="scientific">Oceanobacillus kimchii</name>
    <dbReference type="NCBI Taxonomy" id="746691"/>
    <lineage>
        <taxon>Bacteria</taxon>
        <taxon>Bacillati</taxon>
        <taxon>Bacillota</taxon>
        <taxon>Bacilli</taxon>
        <taxon>Bacillales</taxon>
        <taxon>Bacillaceae</taxon>
        <taxon>Oceanobacillus</taxon>
    </lineage>
</organism>
<keyword evidence="3" id="KW-1185">Reference proteome</keyword>
<keyword evidence="1" id="KW-1133">Transmembrane helix</keyword>
<dbReference type="Proteomes" id="UP001275436">
    <property type="component" value="Unassembled WGS sequence"/>
</dbReference>
<gene>
    <name evidence="2" type="ORF">MACH08_41610</name>
</gene>
<reference evidence="2 3" key="1">
    <citation type="submission" date="2023-02" db="EMBL/GenBank/DDBJ databases">
        <title>Oceanobacillus kimchii IFOP_LL358 isolated form Alexandrium catenella lab strain.</title>
        <authorList>
            <person name="Gajardo G."/>
            <person name="Ueki S."/>
            <person name="Maruyama F."/>
        </authorList>
    </citation>
    <scope>NUCLEOTIDE SEQUENCE [LARGE SCALE GENOMIC DNA]</scope>
    <source>
        <strain evidence="2 3">IFOP_LL358</strain>
    </source>
</reference>
<feature type="transmembrane region" description="Helical" evidence="1">
    <location>
        <begin position="74"/>
        <end position="92"/>
    </location>
</feature>
<evidence type="ECO:0000256" key="1">
    <source>
        <dbReference type="SAM" id="Phobius"/>
    </source>
</evidence>
<sequence length="123" mass="14242">MSMYRIVNKETELIYSSSLGWVEENGKMYGHCFEREEAEEILDKLISDGIPVAMEKDKVASRFESAANFSIKNLFIGTVITFISLFITLFILRDIPLNYNREEVVTFIYSIYEPLFTYLSNLG</sequence>
<dbReference type="RefSeq" id="WP_317958616.1">
    <property type="nucleotide sequence ID" value="NZ_BSKO01000002.1"/>
</dbReference>
<dbReference type="EMBL" id="BSKO01000002">
    <property type="protein sequence ID" value="GLO68377.1"/>
    <property type="molecule type" value="Genomic_DNA"/>
</dbReference>
<protein>
    <submittedName>
        <fullName evidence="2">Uncharacterized protein</fullName>
    </submittedName>
</protein>
<proteinExistence type="predicted"/>
<accession>A0ABQ5TQ94</accession>
<comment type="caution">
    <text evidence="2">The sequence shown here is derived from an EMBL/GenBank/DDBJ whole genome shotgun (WGS) entry which is preliminary data.</text>
</comment>
<keyword evidence="1" id="KW-0472">Membrane</keyword>
<evidence type="ECO:0000313" key="3">
    <source>
        <dbReference type="Proteomes" id="UP001275436"/>
    </source>
</evidence>
<keyword evidence="1" id="KW-0812">Transmembrane</keyword>
<name>A0ABQ5TQ94_9BACI</name>
<evidence type="ECO:0000313" key="2">
    <source>
        <dbReference type="EMBL" id="GLO68377.1"/>
    </source>
</evidence>